<accession>A0ACC1KZT8</accession>
<keyword evidence="2" id="KW-1185">Reference proteome</keyword>
<name>A0ACC1KZT8_9FUNG</name>
<dbReference type="EMBL" id="JANBUP010003045">
    <property type="protein sequence ID" value="KAJ2798071.1"/>
    <property type="molecule type" value="Genomic_DNA"/>
</dbReference>
<sequence length="50" mass="5476">SFLDSVDTPVSEANDRDSDESIVQRAGGMMADEAFGPIISQEFQYSGYEL</sequence>
<proteinExistence type="predicted"/>
<evidence type="ECO:0000313" key="1">
    <source>
        <dbReference type="EMBL" id="KAJ2798071.1"/>
    </source>
</evidence>
<protein>
    <submittedName>
        <fullName evidence="1">Uncharacterized protein</fullName>
    </submittedName>
</protein>
<gene>
    <name evidence="1" type="ORF">H4S07_005786</name>
</gene>
<reference evidence="1" key="1">
    <citation type="submission" date="2022-07" db="EMBL/GenBank/DDBJ databases">
        <title>Phylogenomic reconstructions and comparative analyses of Kickxellomycotina fungi.</title>
        <authorList>
            <person name="Reynolds N.K."/>
            <person name="Stajich J.E."/>
            <person name="Barry K."/>
            <person name="Grigoriev I.V."/>
            <person name="Crous P."/>
            <person name="Smith M.E."/>
        </authorList>
    </citation>
    <scope>NUCLEOTIDE SEQUENCE</scope>
    <source>
        <strain evidence="1">CBS 102833</strain>
    </source>
</reference>
<feature type="non-terminal residue" evidence="1">
    <location>
        <position position="1"/>
    </location>
</feature>
<organism evidence="1 2">
    <name type="scientific">Coemansia furcata</name>
    <dbReference type="NCBI Taxonomy" id="417177"/>
    <lineage>
        <taxon>Eukaryota</taxon>
        <taxon>Fungi</taxon>
        <taxon>Fungi incertae sedis</taxon>
        <taxon>Zoopagomycota</taxon>
        <taxon>Kickxellomycotina</taxon>
        <taxon>Kickxellomycetes</taxon>
        <taxon>Kickxellales</taxon>
        <taxon>Kickxellaceae</taxon>
        <taxon>Coemansia</taxon>
    </lineage>
</organism>
<comment type="caution">
    <text evidence="1">The sequence shown here is derived from an EMBL/GenBank/DDBJ whole genome shotgun (WGS) entry which is preliminary data.</text>
</comment>
<dbReference type="Proteomes" id="UP001140096">
    <property type="component" value="Unassembled WGS sequence"/>
</dbReference>
<evidence type="ECO:0000313" key="2">
    <source>
        <dbReference type="Proteomes" id="UP001140096"/>
    </source>
</evidence>